<proteinExistence type="predicted"/>
<dbReference type="Proteomes" id="UP001163603">
    <property type="component" value="Chromosome 4"/>
</dbReference>
<evidence type="ECO:0000313" key="1">
    <source>
        <dbReference type="EMBL" id="KAJ0042397.1"/>
    </source>
</evidence>
<accession>A0ACC0YUU2</accession>
<gene>
    <name evidence="1" type="ORF">Pint_19072</name>
</gene>
<evidence type="ECO:0000313" key="2">
    <source>
        <dbReference type="Proteomes" id="UP001163603"/>
    </source>
</evidence>
<organism evidence="1 2">
    <name type="scientific">Pistacia integerrima</name>
    <dbReference type="NCBI Taxonomy" id="434235"/>
    <lineage>
        <taxon>Eukaryota</taxon>
        <taxon>Viridiplantae</taxon>
        <taxon>Streptophyta</taxon>
        <taxon>Embryophyta</taxon>
        <taxon>Tracheophyta</taxon>
        <taxon>Spermatophyta</taxon>
        <taxon>Magnoliopsida</taxon>
        <taxon>eudicotyledons</taxon>
        <taxon>Gunneridae</taxon>
        <taxon>Pentapetalae</taxon>
        <taxon>rosids</taxon>
        <taxon>malvids</taxon>
        <taxon>Sapindales</taxon>
        <taxon>Anacardiaceae</taxon>
        <taxon>Pistacia</taxon>
    </lineage>
</organism>
<dbReference type="EMBL" id="CM047739">
    <property type="protein sequence ID" value="KAJ0042397.1"/>
    <property type="molecule type" value="Genomic_DNA"/>
</dbReference>
<protein>
    <submittedName>
        <fullName evidence="1">Uncharacterized protein</fullName>
    </submittedName>
</protein>
<keyword evidence="2" id="KW-1185">Reference proteome</keyword>
<comment type="caution">
    <text evidence="1">The sequence shown here is derived from an EMBL/GenBank/DDBJ whole genome shotgun (WGS) entry which is preliminary data.</text>
</comment>
<reference evidence="2" key="1">
    <citation type="journal article" date="2023" name="G3 (Bethesda)">
        <title>Genome assembly and association tests identify interacting loci associated with vigor, precocity, and sex in interspecific pistachio rootstocks.</title>
        <authorList>
            <person name="Palmer W."/>
            <person name="Jacygrad E."/>
            <person name="Sagayaradj S."/>
            <person name="Cavanaugh K."/>
            <person name="Han R."/>
            <person name="Bertier L."/>
            <person name="Beede B."/>
            <person name="Kafkas S."/>
            <person name="Golino D."/>
            <person name="Preece J."/>
            <person name="Michelmore R."/>
        </authorList>
    </citation>
    <scope>NUCLEOTIDE SEQUENCE [LARGE SCALE GENOMIC DNA]</scope>
</reference>
<sequence length="114" mass="12935">MASHNPVVKIFETSRVSPLIDSPQSPTHFSIPLTFFDAMWLKFPPVESLFFYQLTDSTLLHFNSDILPKLKHPLSLSLRHYLLLVDKLTWPPHADVPTISHPTTPFLSSSPSLN</sequence>
<name>A0ACC0YUU2_9ROSI</name>